<dbReference type="PROSITE" id="PS00880">
    <property type="entry name" value="ACB_1"/>
    <property type="match status" value="1"/>
</dbReference>
<comment type="caution">
    <text evidence="4">The sequence shown here is derived from an EMBL/GenBank/DDBJ whole genome shotgun (WGS) entry which is preliminary data.</text>
</comment>
<proteinExistence type="inferred from homology"/>
<reference evidence="4 5" key="1">
    <citation type="submission" date="2024-06" db="EMBL/GenBank/DDBJ databases">
        <authorList>
            <person name="Pan Q."/>
            <person name="Wen M."/>
            <person name="Jouanno E."/>
            <person name="Zahm M."/>
            <person name="Klopp C."/>
            <person name="Cabau C."/>
            <person name="Louis A."/>
            <person name="Berthelot C."/>
            <person name="Parey E."/>
            <person name="Roest Crollius H."/>
            <person name="Montfort J."/>
            <person name="Robinson-Rechavi M."/>
            <person name="Bouchez O."/>
            <person name="Lampietro C."/>
            <person name="Lopez Roques C."/>
            <person name="Donnadieu C."/>
            <person name="Postlethwait J."/>
            <person name="Bobe J."/>
            <person name="Verreycken H."/>
            <person name="Guiguen Y."/>
        </authorList>
    </citation>
    <scope>NUCLEOTIDE SEQUENCE [LARGE SCALE GENOMIC DNA]</scope>
    <source>
        <strain evidence="4">Up_M1</strain>
        <tissue evidence="4">Testis</tissue>
    </source>
</reference>
<dbReference type="Pfam" id="PF00887">
    <property type="entry name" value="ACBP"/>
    <property type="match status" value="1"/>
</dbReference>
<dbReference type="InterPro" id="IPR014352">
    <property type="entry name" value="FERM/acyl-CoA-bd_prot_sf"/>
</dbReference>
<dbReference type="SUPFAM" id="SSF47027">
    <property type="entry name" value="Acyl-CoA binding protein"/>
    <property type="match status" value="1"/>
</dbReference>
<name>A0ABD0XKJ2_UMBPY</name>
<dbReference type="GO" id="GO:0008289">
    <property type="term" value="F:lipid binding"/>
    <property type="evidence" value="ECO:0007669"/>
    <property type="project" value="UniProtKB-KW"/>
</dbReference>
<protein>
    <recommendedName>
        <fullName evidence="3">ACB domain-containing protein</fullName>
    </recommendedName>
</protein>
<dbReference type="InterPro" id="IPR000582">
    <property type="entry name" value="Acyl-CoA-binding_protein"/>
</dbReference>
<dbReference type="AlphaFoldDB" id="A0ABD0XKJ2"/>
<accession>A0ABD0XKJ2</accession>
<keyword evidence="2" id="KW-0446">Lipid-binding</keyword>
<dbReference type="Gene3D" id="1.20.80.10">
    <property type="match status" value="1"/>
</dbReference>
<dbReference type="InterPro" id="IPR022408">
    <property type="entry name" value="Acyl-CoA-binding_prot_CS"/>
</dbReference>
<evidence type="ECO:0000313" key="4">
    <source>
        <dbReference type="EMBL" id="KAL1021895.1"/>
    </source>
</evidence>
<dbReference type="PANTHER" id="PTHR23310">
    <property type="entry name" value="ACYL-COA-BINDING PROTEIN, ACBP"/>
    <property type="match status" value="1"/>
</dbReference>
<comment type="similarity">
    <text evidence="1">Belongs to the ACBP family.</text>
</comment>
<evidence type="ECO:0000313" key="5">
    <source>
        <dbReference type="Proteomes" id="UP001557470"/>
    </source>
</evidence>
<gene>
    <name evidence="4" type="ORF">UPYG_G00019420</name>
</gene>
<sequence>MSMEEFNKAANDLRNLPVLPTYAELAVVYGLYKQVTIGDVNKARPGIFNFEGKSKWDGWKAQEGKSKEDAVKEYIAYVAVLKEKYPNVEVIH</sequence>
<dbReference type="EMBL" id="JAGEUA010000001">
    <property type="protein sequence ID" value="KAL1021895.1"/>
    <property type="molecule type" value="Genomic_DNA"/>
</dbReference>
<feature type="domain" description="ACB" evidence="3">
    <location>
        <begin position="2"/>
        <end position="87"/>
    </location>
</feature>
<dbReference type="InterPro" id="IPR035984">
    <property type="entry name" value="Acyl-CoA-binding_sf"/>
</dbReference>
<evidence type="ECO:0000256" key="2">
    <source>
        <dbReference type="ARBA" id="ARBA00023121"/>
    </source>
</evidence>
<organism evidence="4 5">
    <name type="scientific">Umbra pygmaea</name>
    <name type="common">Eastern mudminnow</name>
    <dbReference type="NCBI Taxonomy" id="75934"/>
    <lineage>
        <taxon>Eukaryota</taxon>
        <taxon>Metazoa</taxon>
        <taxon>Chordata</taxon>
        <taxon>Craniata</taxon>
        <taxon>Vertebrata</taxon>
        <taxon>Euteleostomi</taxon>
        <taxon>Actinopterygii</taxon>
        <taxon>Neopterygii</taxon>
        <taxon>Teleostei</taxon>
        <taxon>Protacanthopterygii</taxon>
        <taxon>Esociformes</taxon>
        <taxon>Umbridae</taxon>
        <taxon>Umbra</taxon>
    </lineage>
</organism>
<dbReference type="Proteomes" id="UP001557470">
    <property type="component" value="Unassembled WGS sequence"/>
</dbReference>
<dbReference type="PRINTS" id="PR00689">
    <property type="entry name" value="ACOABINDINGP"/>
</dbReference>
<evidence type="ECO:0000259" key="3">
    <source>
        <dbReference type="PROSITE" id="PS51228"/>
    </source>
</evidence>
<dbReference type="PANTHER" id="PTHR23310:SF62">
    <property type="entry name" value="ACYL-COA BINDING PROTEIN 1, ISOFORM A"/>
    <property type="match status" value="1"/>
</dbReference>
<dbReference type="PROSITE" id="PS51228">
    <property type="entry name" value="ACB_2"/>
    <property type="match status" value="1"/>
</dbReference>
<evidence type="ECO:0000256" key="1">
    <source>
        <dbReference type="ARBA" id="ARBA00005567"/>
    </source>
</evidence>
<keyword evidence="5" id="KW-1185">Reference proteome</keyword>